<dbReference type="InterPro" id="IPR053737">
    <property type="entry name" value="Type_II_TA_Toxin"/>
</dbReference>
<dbReference type="InterPro" id="IPR003812">
    <property type="entry name" value="Fido"/>
</dbReference>
<protein>
    <recommendedName>
        <fullName evidence="1">Fido domain-containing protein</fullName>
    </recommendedName>
</protein>
<dbReference type="EMBL" id="VENC01000016">
    <property type="protein sequence ID" value="MTJ00176.1"/>
    <property type="molecule type" value="Genomic_DNA"/>
</dbReference>
<accession>A0A844I3M1</accession>
<name>A0A844I3M1_9GAMM</name>
<dbReference type="Pfam" id="PF02661">
    <property type="entry name" value="Fic"/>
    <property type="match status" value="1"/>
</dbReference>
<dbReference type="PROSITE" id="PS51459">
    <property type="entry name" value="FIDO"/>
    <property type="match status" value="1"/>
</dbReference>
<dbReference type="Proteomes" id="UP000431462">
    <property type="component" value="Unassembled WGS sequence"/>
</dbReference>
<evidence type="ECO:0000313" key="3">
    <source>
        <dbReference type="Proteomes" id="UP000431462"/>
    </source>
</evidence>
<gene>
    <name evidence="2" type="ORF">FH752_16305</name>
</gene>
<evidence type="ECO:0000313" key="2">
    <source>
        <dbReference type="EMBL" id="MTJ00176.1"/>
    </source>
</evidence>
<dbReference type="PANTHER" id="PTHR35810">
    <property type="entry name" value="CYTOPLASMIC PROTEIN-RELATED"/>
    <property type="match status" value="1"/>
</dbReference>
<dbReference type="Pfam" id="PF13310">
    <property type="entry name" value="Virulence_RhuM"/>
    <property type="match status" value="1"/>
</dbReference>
<dbReference type="AlphaFoldDB" id="A0A844I3M1"/>
<evidence type="ECO:0000259" key="1">
    <source>
        <dbReference type="PROSITE" id="PS51459"/>
    </source>
</evidence>
<dbReference type="InterPro" id="IPR036597">
    <property type="entry name" value="Fido-like_dom_sf"/>
</dbReference>
<dbReference type="Gene3D" id="1.20.120.1870">
    <property type="entry name" value="Fic/DOC protein, Fido domain"/>
    <property type="match status" value="1"/>
</dbReference>
<dbReference type="InterPro" id="IPR011204">
    <property type="entry name" value="Virulence_RhuM-like"/>
</dbReference>
<sequence>MSEENDTPIVIYESADQAVEVRLDASHETVWLSLQQLAAVFGRDKSVISRHLRNIFKEGELNRDATVAKNATVQQEGIRQVRRDIELFNLDAIICVGYRVNSSQATRFRQWATRTLREHLTQGWTINRHRFEDNAQELEAALRLVRKAAQSPALDTNSGRGLVDIVSRYAQTFLLLQRYDEGLLTDPQSQAGGTLPSMKEARSALDGLKRELIARGEATELFARDRGDGLDSLLGNLDQSVFGEPAYPSVEAKAAHLLYFVIKNHPFSDGNKRSAAFLFVDFLHRNRRLYNASGEPVINDVGLAALTLLVAESDPANKDTMIRLIMNMLAREND</sequence>
<organism evidence="2 3">
    <name type="scientific">Marinobacter adhaerens</name>
    <dbReference type="NCBI Taxonomy" id="1033846"/>
    <lineage>
        <taxon>Bacteria</taxon>
        <taxon>Pseudomonadati</taxon>
        <taxon>Pseudomonadota</taxon>
        <taxon>Gammaproteobacteria</taxon>
        <taxon>Pseudomonadales</taxon>
        <taxon>Marinobacteraceae</taxon>
        <taxon>Marinobacter</taxon>
    </lineage>
</organism>
<proteinExistence type="predicted"/>
<dbReference type="SUPFAM" id="SSF140931">
    <property type="entry name" value="Fic-like"/>
    <property type="match status" value="1"/>
</dbReference>
<comment type="caution">
    <text evidence="2">The sequence shown here is derived from an EMBL/GenBank/DDBJ whole genome shotgun (WGS) entry which is preliminary data.</text>
</comment>
<dbReference type="PANTHER" id="PTHR35810:SF1">
    <property type="entry name" value="CYTOPLASMIC PROTEIN"/>
    <property type="match status" value="1"/>
</dbReference>
<reference evidence="2 3" key="1">
    <citation type="submission" date="2019-06" db="EMBL/GenBank/DDBJ databases">
        <title>Enrichment of Autotrophic Halophilic Microorganisms from Red Sea Brine Pool Using Microbial Electrosynthesis System.</title>
        <authorList>
            <person name="Alqahtani M.F."/>
            <person name="Bajracharya S."/>
            <person name="Katuri K.P."/>
            <person name="Ali M."/>
            <person name="Saikaly P.E."/>
        </authorList>
    </citation>
    <scope>NUCLEOTIDE SEQUENCE [LARGE SCALE GENOMIC DNA]</scope>
    <source>
        <strain evidence="2">MES15</strain>
    </source>
</reference>
<feature type="domain" description="Fido" evidence="1">
    <location>
        <begin position="193"/>
        <end position="327"/>
    </location>
</feature>